<organism evidence="3 4">
    <name type="scientific">Tegillarca granosa</name>
    <name type="common">Malaysian cockle</name>
    <name type="synonym">Anadara granosa</name>
    <dbReference type="NCBI Taxonomy" id="220873"/>
    <lineage>
        <taxon>Eukaryota</taxon>
        <taxon>Metazoa</taxon>
        <taxon>Spiralia</taxon>
        <taxon>Lophotrochozoa</taxon>
        <taxon>Mollusca</taxon>
        <taxon>Bivalvia</taxon>
        <taxon>Autobranchia</taxon>
        <taxon>Pteriomorphia</taxon>
        <taxon>Arcoida</taxon>
        <taxon>Arcoidea</taxon>
        <taxon>Arcidae</taxon>
        <taxon>Tegillarca</taxon>
    </lineage>
</organism>
<comment type="caution">
    <text evidence="3">The sequence shown here is derived from an EMBL/GenBank/DDBJ whole genome shotgun (WGS) entry which is preliminary data.</text>
</comment>
<feature type="compositionally biased region" description="Low complexity" evidence="1">
    <location>
        <begin position="1"/>
        <end position="17"/>
    </location>
</feature>
<gene>
    <name evidence="3" type="ORF">KUTeg_020364</name>
</gene>
<evidence type="ECO:0000259" key="2">
    <source>
        <dbReference type="Pfam" id="PF04457"/>
    </source>
</evidence>
<evidence type="ECO:0000313" key="4">
    <source>
        <dbReference type="Proteomes" id="UP001217089"/>
    </source>
</evidence>
<dbReference type="EMBL" id="JARBDR010000918">
    <property type="protein sequence ID" value="KAJ8301377.1"/>
    <property type="molecule type" value="Genomic_DNA"/>
</dbReference>
<dbReference type="Proteomes" id="UP001217089">
    <property type="component" value="Unassembled WGS sequence"/>
</dbReference>
<feature type="region of interest" description="Disordered" evidence="1">
    <location>
        <begin position="1"/>
        <end position="20"/>
    </location>
</feature>
<protein>
    <recommendedName>
        <fullName evidence="2">MJ1316 RNA cyclic group end recognition domain-containing protein</fullName>
    </recommendedName>
</protein>
<evidence type="ECO:0000256" key="1">
    <source>
        <dbReference type="SAM" id="MobiDB-lite"/>
    </source>
</evidence>
<dbReference type="InterPro" id="IPR042653">
    <property type="entry name" value="Leng9"/>
</dbReference>
<feature type="compositionally biased region" description="Acidic residues" evidence="1">
    <location>
        <begin position="224"/>
        <end position="234"/>
    </location>
</feature>
<dbReference type="PANTHER" id="PTHR46729:SF1">
    <property type="entry name" value="LEUKOCYTE RECEPTOR CLUSTER MEMBER 9"/>
    <property type="match status" value="1"/>
</dbReference>
<name>A0ABQ9ECU2_TEGGR</name>
<proteinExistence type="predicted"/>
<sequence>MAGNNEEGSTSETTSNTIDIQETEIESVKQAVTGQCKIIENLGDYTHVVTLQPTNGNIIYKFQLKKSYPNSLPNKPRADKGKHRQRKQKIEEKETENEKKPSMKTADDVINRILWDGELERDQFLVGYIDRFTGLQEKYFTAFSWEDIASVDYNVLAVPKHRIQYFKYKDIKVWDKNQRLDNVFGSLGSNTTLYDVINNYEKSNMSENQNENNDTETANNADDSSIDTDSDSDDDISRYNRQFCIKNRRSG</sequence>
<reference evidence="3 4" key="1">
    <citation type="submission" date="2022-12" db="EMBL/GenBank/DDBJ databases">
        <title>Chromosome-level genome of Tegillarca granosa.</title>
        <authorList>
            <person name="Kim J."/>
        </authorList>
    </citation>
    <scope>NUCLEOTIDE SEQUENCE [LARGE SCALE GENOMIC DNA]</scope>
    <source>
        <strain evidence="3">Teg-2019</strain>
        <tissue evidence="3">Adductor muscle</tissue>
    </source>
</reference>
<evidence type="ECO:0000313" key="3">
    <source>
        <dbReference type="EMBL" id="KAJ8301377.1"/>
    </source>
</evidence>
<feature type="compositionally biased region" description="Basic and acidic residues" evidence="1">
    <location>
        <begin position="88"/>
        <end position="103"/>
    </location>
</feature>
<dbReference type="Pfam" id="PF04457">
    <property type="entry name" value="MJ1316"/>
    <property type="match status" value="1"/>
</dbReference>
<feature type="domain" description="MJ1316 RNA cyclic group end recognition" evidence="2">
    <location>
        <begin position="103"/>
        <end position="176"/>
    </location>
</feature>
<feature type="region of interest" description="Disordered" evidence="1">
    <location>
        <begin position="69"/>
        <end position="103"/>
    </location>
</feature>
<feature type="region of interest" description="Disordered" evidence="1">
    <location>
        <begin position="205"/>
        <end position="235"/>
    </location>
</feature>
<dbReference type="PANTHER" id="PTHR46729">
    <property type="entry name" value="LEUKOCYTE RECEPTOR CLUSTER MEMBER 9"/>
    <property type="match status" value="1"/>
</dbReference>
<feature type="compositionally biased region" description="Low complexity" evidence="1">
    <location>
        <begin position="207"/>
        <end position="223"/>
    </location>
</feature>
<dbReference type="InterPro" id="IPR040459">
    <property type="entry name" value="MJ1316"/>
</dbReference>
<accession>A0ABQ9ECU2</accession>
<keyword evidence="4" id="KW-1185">Reference proteome</keyword>